<organism evidence="4 5">
    <name type="scientific">Chiayiivirga flava</name>
    <dbReference type="NCBI Taxonomy" id="659595"/>
    <lineage>
        <taxon>Bacteria</taxon>
        <taxon>Pseudomonadati</taxon>
        <taxon>Pseudomonadota</taxon>
        <taxon>Gammaproteobacteria</taxon>
        <taxon>Lysobacterales</taxon>
        <taxon>Lysobacteraceae</taxon>
        <taxon>Chiayiivirga</taxon>
    </lineage>
</organism>
<accession>A0A7W8D611</accession>
<dbReference type="RefSeq" id="WP_183961093.1">
    <property type="nucleotide sequence ID" value="NZ_JACHHP010000003.1"/>
</dbReference>
<evidence type="ECO:0000313" key="5">
    <source>
        <dbReference type="Proteomes" id="UP000521199"/>
    </source>
</evidence>
<dbReference type="Proteomes" id="UP000521199">
    <property type="component" value="Unassembled WGS sequence"/>
</dbReference>
<gene>
    <name evidence="4" type="ORF">HNQ52_002113</name>
</gene>
<proteinExistence type="inferred from homology"/>
<dbReference type="Pfam" id="PF00685">
    <property type="entry name" value="Sulfotransfer_1"/>
    <property type="match status" value="1"/>
</dbReference>
<keyword evidence="2" id="KW-0808">Transferase</keyword>
<dbReference type="InterPro" id="IPR027417">
    <property type="entry name" value="P-loop_NTPase"/>
</dbReference>
<reference evidence="4 5" key="1">
    <citation type="submission" date="2020-08" db="EMBL/GenBank/DDBJ databases">
        <title>Genomic Encyclopedia of Type Strains, Phase IV (KMG-IV): sequencing the most valuable type-strain genomes for metagenomic binning, comparative biology and taxonomic classification.</title>
        <authorList>
            <person name="Goeker M."/>
        </authorList>
    </citation>
    <scope>NUCLEOTIDE SEQUENCE [LARGE SCALE GENOMIC DNA]</scope>
    <source>
        <strain evidence="4 5">DSM 24163</strain>
    </source>
</reference>
<name>A0A7W8D611_9GAMM</name>
<evidence type="ECO:0000256" key="1">
    <source>
        <dbReference type="ARBA" id="ARBA00005771"/>
    </source>
</evidence>
<dbReference type="EMBL" id="JACHHP010000003">
    <property type="protein sequence ID" value="MBB5208571.1"/>
    <property type="molecule type" value="Genomic_DNA"/>
</dbReference>
<comment type="caution">
    <text evidence="4">The sequence shown here is derived from an EMBL/GenBank/DDBJ whole genome shotgun (WGS) entry which is preliminary data.</text>
</comment>
<comment type="similarity">
    <text evidence="1">Belongs to the sulfotransferase 1 family.</text>
</comment>
<keyword evidence="5" id="KW-1185">Reference proteome</keyword>
<sequence>MGHIVWLASYPKSGNTWLRAFLANLIADRRDPLPLAELARYCEDEALPEHYSALAGRPSAELDFDEITRLRPQVHARIAASHAGTVLVKTHNRAASIDGYPLHNPDVGAAAIYIVRNPLDVAVSMTEHFGLTLDEAIDYLGADNAGTLNDALYVSQSLGAWSQHVASWADQAGPRLLVLRYEDMLEKPGKTLAKAARLVAPTADSARIDRAMKHASFRELSQLERRDGFAERSAKSTKQFFRVGRANQWREVLSRAQVERVVAAHRVQMARFKYVPPGY</sequence>
<dbReference type="AlphaFoldDB" id="A0A7W8D611"/>
<dbReference type="SUPFAM" id="SSF52540">
    <property type="entry name" value="P-loop containing nucleoside triphosphate hydrolases"/>
    <property type="match status" value="1"/>
</dbReference>
<dbReference type="PANTHER" id="PTHR11783">
    <property type="entry name" value="SULFOTRANSFERASE SULT"/>
    <property type="match status" value="1"/>
</dbReference>
<protein>
    <recommendedName>
        <fullName evidence="3">Sulfotransferase domain-containing protein</fullName>
    </recommendedName>
</protein>
<evidence type="ECO:0000259" key="3">
    <source>
        <dbReference type="Pfam" id="PF00685"/>
    </source>
</evidence>
<dbReference type="InterPro" id="IPR000863">
    <property type="entry name" value="Sulfotransferase_dom"/>
</dbReference>
<dbReference type="Gene3D" id="3.40.50.300">
    <property type="entry name" value="P-loop containing nucleotide triphosphate hydrolases"/>
    <property type="match status" value="1"/>
</dbReference>
<evidence type="ECO:0000313" key="4">
    <source>
        <dbReference type="EMBL" id="MBB5208571.1"/>
    </source>
</evidence>
<evidence type="ECO:0000256" key="2">
    <source>
        <dbReference type="ARBA" id="ARBA00022679"/>
    </source>
</evidence>
<feature type="domain" description="Sulfotransferase" evidence="3">
    <location>
        <begin position="5"/>
        <end position="272"/>
    </location>
</feature>
<dbReference type="GO" id="GO:0008146">
    <property type="term" value="F:sulfotransferase activity"/>
    <property type="evidence" value="ECO:0007669"/>
    <property type="project" value="InterPro"/>
</dbReference>